<dbReference type="InterPro" id="IPR003959">
    <property type="entry name" value="ATPase_AAA_core"/>
</dbReference>
<dbReference type="KEGG" id="ahg:AHOG_26370"/>
<dbReference type="FunFam" id="3.40.50.300:FF:000018">
    <property type="entry name" value="Cell division control 48"/>
    <property type="match status" value="1"/>
</dbReference>
<organism evidence="5 6">
    <name type="scientific">Actinoalloteichus hoggarensis</name>
    <dbReference type="NCBI Taxonomy" id="1470176"/>
    <lineage>
        <taxon>Bacteria</taxon>
        <taxon>Bacillati</taxon>
        <taxon>Actinomycetota</taxon>
        <taxon>Actinomycetes</taxon>
        <taxon>Pseudonocardiales</taxon>
        <taxon>Pseudonocardiaceae</taxon>
        <taxon>Actinoalloteichus</taxon>
    </lineage>
</organism>
<dbReference type="Proteomes" id="UP000204221">
    <property type="component" value="Chromosome"/>
</dbReference>
<dbReference type="CDD" id="cd19511">
    <property type="entry name" value="RecA-like_CDC48_r2-like"/>
    <property type="match status" value="1"/>
</dbReference>
<dbReference type="EMBL" id="CP022521">
    <property type="protein sequence ID" value="ASO22879.1"/>
    <property type="molecule type" value="Genomic_DNA"/>
</dbReference>
<keyword evidence="5" id="KW-0378">Hydrolase</keyword>
<keyword evidence="3 4" id="KW-0067">ATP-binding</keyword>
<dbReference type="PROSITE" id="PS00674">
    <property type="entry name" value="AAA"/>
    <property type="match status" value="1"/>
</dbReference>
<keyword evidence="5" id="KW-0645">Protease</keyword>
<name>A0A221WBL6_9PSEU</name>
<dbReference type="EC" id="3.4.24.-" evidence="5"/>
<dbReference type="InterPro" id="IPR009010">
    <property type="entry name" value="Asp_de-COase-like_dom_sf"/>
</dbReference>
<keyword evidence="1" id="KW-0677">Repeat</keyword>
<evidence type="ECO:0000256" key="1">
    <source>
        <dbReference type="ARBA" id="ARBA00022737"/>
    </source>
</evidence>
<dbReference type="SMART" id="SM00382">
    <property type="entry name" value="AAA"/>
    <property type="match status" value="2"/>
</dbReference>
<dbReference type="Gene3D" id="2.40.40.20">
    <property type="match status" value="1"/>
</dbReference>
<dbReference type="InterPro" id="IPR003960">
    <property type="entry name" value="ATPase_AAA_CS"/>
</dbReference>
<dbReference type="InterPro" id="IPR003593">
    <property type="entry name" value="AAA+_ATPase"/>
</dbReference>
<dbReference type="GO" id="GO:0005737">
    <property type="term" value="C:cytoplasm"/>
    <property type="evidence" value="ECO:0007669"/>
    <property type="project" value="UniProtKB-ARBA"/>
</dbReference>
<dbReference type="InterPro" id="IPR041569">
    <property type="entry name" value="AAA_lid_3"/>
</dbReference>
<protein>
    <submittedName>
        <fullName evidence="5">ATP-dependent zinc metalloprotease FtsH</fullName>
        <ecNumber evidence="5">3.4.24.-</ecNumber>
    </submittedName>
</protein>
<dbReference type="Pfam" id="PF00004">
    <property type="entry name" value="AAA"/>
    <property type="match status" value="2"/>
</dbReference>
<dbReference type="PANTHER" id="PTHR23077:SF171">
    <property type="entry name" value="NUCLEAR VALOSIN-CONTAINING PROTEIN-LIKE"/>
    <property type="match status" value="1"/>
</dbReference>
<dbReference type="Gene3D" id="1.10.8.60">
    <property type="match status" value="2"/>
</dbReference>
<evidence type="ECO:0000256" key="3">
    <source>
        <dbReference type="ARBA" id="ARBA00022840"/>
    </source>
</evidence>
<dbReference type="InterPro" id="IPR027417">
    <property type="entry name" value="P-loop_NTPase"/>
</dbReference>
<sequence>MITLTTRLSPSALDTRRGVVRLHREVLDALGLHAWDAVRLTGARVTAALAAAVEPGTAGNTGPGVVLVDDVTLANLGLTEGAEVVVAPVEVAAARSVTVAGSRLATAALPPETVRLALIGKVISQGDSVSLLPQDLAPPAGADVGHARRRLSGAIGLTWTNELLTITAVDPPGAVAVQPSTVVSWRDGSGATPAAAGVAQQAPAAAGFAKAGVASPGLRTTQAPTGTSGGTHGVVDGSVVSQASQEPGEHPEPPPIADLVGAQNAAKLLGEWLRLTIHRPELLAKLGARPRVGVLVTGPAGVGKATLVRSVTRSVNADLVELAAPSVVAIEAGAASQLVHDATTAVRAAAGQGRSVVLLLTDAESLLPATDPPPLATIVLDALRDVSSIPKVTLVATSSHPESVDPRLRAGDLLDRELSLAPPDARTRTELLRMLLRDVPSADDVDLPVIAERTPGFVAADLVALRRDAAVQAALRHPEADSGEDDGPRIEQRDLLDALRTVRPIAMSTTDSLQTGGLTLEDVGDMAETKQSLTEAVLWPLQYPDSFARLGVRPPRGVLLYGPPGCGKTFLVRALAGTGALNVLSVKGAELLDKWVGESERAVRELFHRAAEAAPALVFLDEVDALAPRRGQSGDSGVADRVVAALLTEIDGVEPMREVVVVAATNRPELIDPALLRPGRLERMVYVPPPDADARTAILESAAKNTPLAEGVDLSALAAELSGYSAADCTALIREAALTAMREDLAAAEVTAAHLETARQGVRPSLDPAQLASLEAYAAAQH</sequence>
<dbReference type="GO" id="GO:0016887">
    <property type="term" value="F:ATP hydrolysis activity"/>
    <property type="evidence" value="ECO:0007669"/>
    <property type="project" value="InterPro"/>
</dbReference>
<dbReference type="InterPro" id="IPR004201">
    <property type="entry name" value="Cdc48_dom2"/>
</dbReference>
<keyword evidence="2 4" id="KW-0547">Nucleotide-binding</keyword>
<accession>A0A221WBL6</accession>
<dbReference type="SMART" id="SM01072">
    <property type="entry name" value="CDC48_2"/>
    <property type="match status" value="1"/>
</dbReference>
<dbReference type="Pfam" id="PF02359">
    <property type="entry name" value="CDC48_N"/>
    <property type="match status" value="1"/>
</dbReference>
<dbReference type="SMART" id="SM01073">
    <property type="entry name" value="CDC48_N"/>
    <property type="match status" value="1"/>
</dbReference>
<dbReference type="RefSeq" id="WP_093944843.1">
    <property type="nucleotide sequence ID" value="NZ_CP022521.1"/>
</dbReference>
<dbReference type="InterPro" id="IPR003338">
    <property type="entry name" value="CDC4_N-term_subdom"/>
</dbReference>
<reference evidence="5 6" key="1">
    <citation type="submission" date="2017-07" db="EMBL/GenBank/DDBJ databases">
        <title>Complete genome sequence of Actinoalloteichus hoggarensis DSM 45943, type strain of Actinoalloteichus hoggarensis.</title>
        <authorList>
            <person name="Ruckert C."/>
            <person name="Nouioui I."/>
            <person name="Willmese J."/>
            <person name="van Wezel G."/>
            <person name="Klenk H.-P."/>
            <person name="Kalinowski J."/>
            <person name="Zotchev S.B."/>
        </authorList>
    </citation>
    <scope>NUCLEOTIDE SEQUENCE [LARGE SCALE GENOMIC DNA]</scope>
    <source>
        <strain evidence="5 6">DSM 45943</strain>
    </source>
</reference>
<dbReference type="SUPFAM" id="SSF50692">
    <property type="entry name" value="ADC-like"/>
    <property type="match status" value="1"/>
</dbReference>
<dbReference type="SUPFAM" id="SSF52540">
    <property type="entry name" value="P-loop containing nucleoside triphosphate hydrolases"/>
    <property type="match status" value="2"/>
</dbReference>
<dbReference type="PANTHER" id="PTHR23077">
    <property type="entry name" value="AAA-FAMILY ATPASE"/>
    <property type="match status" value="1"/>
</dbReference>
<dbReference type="InterPro" id="IPR050168">
    <property type="entry name" value="AAA_ATPase_domain"/>
</dbReference>
<dbReference type="AlphaFoldDB" id="A0A221WBL6"/>
<gene>
    <name evidence="5" type="primary">ftsH2</name>
    <name evidence="5" type="ORF">AHOG_26370</name>
</gene>
<dbReference type="GO" id="GO:0008237">
    <property type="term" value="F:metallopeptidase activity"/>
    <property type="evidence" value="ECO:0007669"/>
    <property type="project" value="UniProtKB-KW"/>
</dbReference>
<proteinExistence type="inferred from homology"/>
<dbReference type="Gene3D" id="3.40.50.300">
    <property type="entry name" value="P-loop containing nucleotide triphosphate hydrolases"/>
    <property type="match status" value="2"/>
</dbReference>
<evidence type="ECO:0000313" key="5">
    <source>
        <dbReference type="EMBL" id="ASO22879.1"/>
    </source>
</evidence>
<comment type="similarity">
    <text evidence="4">Belongs to the AAA ATPase family.</text>
</comment>
<dbReference type="OrthoDB" id="9809379at2"/>
<keyword evidence="5" id="KW-0482">Metalloprotease</keyword>
<evidence type="ECO:0000313" key="6">
    <source>
        <dbReference type="Proteomes" id="UP000204221"/>
    </source>
</evidence>
<evidence type="ECO:0000256" key="4">
    <source>
        <dbReference type="RuleBase" id="RU003651"/>
    </source>
</evidence>
<dbReference type="GO" id="GO:0005524">
    <property type="term" value="F:ATP binding"/>
    <property type="evidence" value="ECO:0007669"/>
    <property type="project" value="UniProtKB-KW"/>
</dbReference>
<dbReference type="GO" id="GO:0006508">
    <property type="term" value="P:proteolysis"/>
    <property type="evidence" value="ECO:0007669"/>
    <property type="project" value="UniProtKB-KW"/>
</dbReference>
<keyword evidence="6" id="KW-1185">Reference proteome</keyword>
<evidence type="ECO:0000256" key="2">
    <source>
        <dbReference type="ARBA" id="ARBA00022741"/>
    </source>
</evidence>
<dbReference type="Pfam" id="PF17862">
    <property type="entry name" value="AAA_lid_3"/>
    <property type="match status" value="2"/>
</dbReference>